<proteinExistence type="predicted"/>
<gene>
    <name evidence="2" type="ORF">FOZ63_020701</name>
</gene>
<comment type="caution">
    <text evidence="2">The sequence shown here is derived from an EMBL/GenBank/DDBJ whole genome shotgun (WGS) entry which is preliminary data.</text>
</comment>
<dbReference type="Proteomes" id="UP000553632">
    <property type="component" value="Unassembled WGS sequence"/>
</dbReference>
<feature type="compositionally biased region" description="Basic and acidic residues" evidence="1">
    <location>
        <begin position="16"/>
        <end position="27"/>
    </location>
</feature>
<evidence type="ECO:0000256" key="1">
    <source>
        <dbReference type="SAM" id="MobiDB-lite"/>
    </source>
</evidence>
<dbReference type="AlphaFoldDB" id="A0A7J6RUF6"/>
<feature type="compositionally biased region" description="Polar residues" evidence="1">
    <location>
        <begin position="100"/>
        <end position="121"/>
    </location>
</feature>
<dbReference type="EMBL" id="JABANO010022905">
    <property type="protein sequence ID" value="KAF4724398.1"/>
    <property type="molecule type" value="Genomic_DNA"/>
</dbReference>
<sequence length="152" mass="16701">SMPHHHGRARYYYSSRHNERAYYRNEPEDGDPSNRKTLRGHQHQADTPATVASGKAGRTPANTIKAVDRLDSNCSTFPSELSESSADEGQRGASVLSYESPETTGHTHSLQKRSPLTSTSARIDKLEAAICRMQDSIDRSRQDSASPDASVS</sequence>
<keyword evidence="3" id="KW-1185">Reference proteome</keyword>
<feature type="compositionally biased region" description="Polar residues" evidence="1">
    <location>
        <begin position="72"/>
        <end position="84"/>
    </location>
</feature>
<accession>A0A7J6RUF6</accession>
<reference evidence="2 3" key="1">
    <citation type="submission" date="2020-04" db="EMBL/GenBank/DDBJ databases">
        <title>Perkinsus olseni comparative genomics.</title>
        <authorList>
            <person name="Bogema D.R."/>
        </authorList>
    </citation>
    <scope>NUCLEOTIDE SEQUENCE [LARGE SCALE GENOMIC DNA]</scope>
    <source>
        <strain evidence="2 3">ATCC PRA-207</strain>
    </source>
</reference>
<evidence type="ECO:0000313" key="3">
    <source>
        <dbReference type="Proteomes" id="UP000553632"/>
    </source>
</evidence>
<feature type="region of interest" description="Disordered" evidence="1">
    <location>
        <begin position="1"/>
        <end position="121"/>
    </location>
</feature>
<name>A0A7J6RUF6_PEROL</name>
<organism evidence="2 3">
    <name type="scientific">Perkinsus olseni</name>
    <name type="common">Perkinsus atlanticus</name>
    <dbReference type="NCBI Taxonomy" id="32597"/>
    <lineage>
        <taxon>Eukaryota</taxon>
        <taxon>Sar</taxon>
        <taxon>Alveolata</taxon>
        <taxon>Perkinsozoa</taxon>
        <taxon>Perkinsea</taxon>
        <taxon>Perkinsida</taxon>
        <taxon>Perkinsidae</taxon>
        <taxon>Perkinsus</taxon>
    </lineage>
</organism>
<protein>
    <submittedName>
        <fullName evidence="2">Uncharacterized protein</fullName>
    </submittedName>
</protein>
<evidence type="ECO:0000313" key="2">
    <source>
        <dbReference type="EMBL" id="KAF4724398.1"/>
    </source>
</evidence>
<feature type="non-terminal residue" evidence="2">
    <location>
        <position position="152"/>
    </location>
</feature>
<feature type="non-terminal residue" evidence="2">
    <location>
        <position position="1"/>
    </location>
</feature>